<name>A0A090ZHF6_PAEMA</name>
<dbReference type="HOGENOM" id="CLU_018524_0_1_9"/>
<accession>A0A090ZHF6</accession>
<reference evidence="5 6" key="1">
    <citation type="submission" date="2014-04" db="EMBL/GenBank/DDBJ databases">
        <authorList>
            <person name="Bishop-Lilly K.A."/>
            <person name="Broomall S.M."/>
            <person name="Chain P.S."/>
            <person name="Chertkov O."/>
            <person name="Coyne S.R."/>
            <person name="Daligault H.E."/>
            <person name="Davenport K.W."/>
            <person name="Erkkila T."/>
            <person name="Frey K.G."/>
            <person name="Gibbons H.S."/>
            <person name="Gu W."/>
            <person name="Jaissle J."/>
            <person name="Johnson S.L."/>
            <person name="Koroleva G.I."/>
            <person name="Ladner J.T."/>
            <person name="Lo C.-C."/>
            <person name="Minogue T.D."/>
            <person name="Munk C."/>
            <person name="Palacios G.F."/>
            <person name="Redden C.L."/>
            <person name="Rosenzweig C.N."/>
            <person name="Scholz M.B."/>
            <person name="Teshima H."/>
            <person name="Xu Y."/>
        </authorList>
    </citation>
    <scope>NUCLEOTIDE SEQUENCE [LARGE SCALE GENOMIC DNA]</scope>
    <source>
        <strain evidence="5 6">8244</strain>
    </source>
</reference>
<dbReference type="STRING" id="44252.DJ90_4092"/>
<feature type="domain" description="Aerobactin siderophore biosynthesis IucA/IucC N-terminal" evidence="3">
    <location>
        <begin position="141"/>
        <end position="386"/>
    </location>
</feature>
<dbReference type="InterPro" id="IPR037455">
    <property type="entry name" value="LucA/IucC-like"/>
</dbReference>
<proteinExistence type="inferred from homology"/>
<comment type="pathway">
    <text evidence="1">Siderophore biosynthesis.</text>
</comment>
<dbReference type="GO" id="GO:0016881">
    <property type="term" value="F:acid-amino acid ligase activity"/>
    <property type="evidence" value="ECO:0007669"/>
    <property type="project" value="UniProtKB-ARBA"/>
</dbReference>
<gene>
    <name evidence="5" type="ORF">DJ90_4092</name>
</gene>
<feature type="domain" description="Aerobactin siderophore biosynthesis IucA/IucC-like C-terminal" evidence="4">
    <location>
        <begin position="407"/>
        <end position="572"/>
    </location>
</feature>
<evidence type="ECO:0000313" key="6">
    <source>
        <dbReference type="Proteomes" id="UP000029278"/>
    </source>
</evidence>
<evidence type="ECO:0000256" key="2">
    <source>
        <dbReference type="ARBA" id="ARBA00007832"/>
    </source>
</evidence>
<dbReference type="PATRIC" id="fig|44252.3.peg.1197"/>
<dbReference type="InterPro" id="IPR022770">
    <property type="entry name" value="IucA/IucC-like_C"/>
</dbReference>
<dbReference type="Proteomes" id="UP000029278">
    <property type="component" value="Unassembled WGS sequence"/>
</dbReference>
<dbReference type="Pfam" id="PF04183">
    <property type="entry name" value="IucA_IucC"/>
    <property type="match status" value="1"/>
</dbReference>
<dbReference type="GO" id="GO:0019290">
    <property type="term" value="P:siderophore biosynthetic process"/>
    <property type="evidence" value="ECO:0007669"/>
    <property type="project" value="InterPro"/>
</dbReference>
<organism evidence="5 6">
    <name type="scientific">Paenibacillus macerans</name>
    <name type="common">Bacillus macerans</name>
    <dbReference type="NCBI Taxonomy" id="44252"/>
    <lineage>
        <taxon>Bacteria</taxon>
        <taxon>Bacillati</taxon>
        <taxon>Bacillota</taxon>
        <taxon>Bacilli</taxon>
        <taxon>Bacillales</taxon>
        <taxon>Paenibacillaceae</taxon>
        <taxon>Paenibacillus</taxon>
    </lineage>
</organism>
<dbReference type="GeneID" id="77007112"/>
<dbReference type="Gene3D" id="6.10.250.3370">
    <property type="match status" value="1"/>
</dbReference>
<dbReference type="RefSeq" id="WP_051985435.1">
    <property type="nucleotide sequence ID" value="NZ_BOSD01000020.1"/>
</dbReference>
<evidence type="ECO:0000259" key="4">
    <source>
        <dbReference type="Pfam" id="PF06276"/>
    </source>
</evidence>
<dbReference type="PANTHER" id="PTHR34384:SF6">
    <property type="entry name" value="STAPHYLOFERRIN B SYNTHASE"/>
    <property type="match status" value="1"/>
</dbReference>
<dbReference type="EMBL" id="JMQA01000017">
    <property type="protein sequence ID" value="KFN10769.1"/>
    <property type="molecule type" value="Genomic_DNA"/>
</dbReference>
<dbReference type="Pfam" id="PF06276">
    <property type="entry name" value="FhuF"/>
    <property type="match status" value="1"/>
</dbReference>
<comment type="caution">
    <text evidence="5">The sequence shown here is derived from an EMBL/GenBank/DDBJ whole genome shotgun (WGS) entry which is preliminary data.</text>
</comment>
<sequence>MESTDSLANLSGPKTAAYHDVQERMMRQTLEALWFEGILNRTETGGIWRTDGVGRDGKPVAYTCEAEEKFSFGRVKIVKDSIQRAGEPCADLHLFVEELVLGNLQGERIDSFIQELLETLAKDSQCRAELPERVPDGDKHYDALESHMTDGHLYHPSYKSRLGFTLTDNLAYGPEFNRNIRLHWVAVKQELADMALSAGCSAEEIYGQHLTENDRRRFGRMLEKEGDGSAYVLIPVHPWQWEHRLETVFTRQRLSRELIPLGVSDGNYRAQQSIRTLSHRDHAEASYIKLSLSITNTSTGRILAHHTTQNAPLISDWLDGLIRQDELLRRVRFGILKEVMGLSLRYERLPRIQYRSAYGTLGAIWRESVSARLREGEEAWPLNALMLVQKNGEPFIRDVIGRHGIGRWSEALVRTLTLPMIHLLYAHGIALEAHAQNIILVLEDGLPSRIIVKDLHDGVRYVPDKLLFPELAPKLYPEPETHRRFNRYSFIHAKAAPEVRDYTYDAFFFICMTEIALTLERFGLSEREFWGLCAATIAEYQRQFPEYRERFKWFDLFAADALIEEMTKRRLYGDGELHFRKASNPLRLARESLSLL</sequence>
<dbReference type="Gene3D" id="1.10.510.40">
    <property type="match status" value="1"/>
</dbReference>
<dbReference type="InterPro" id="IPR007310">
    <property type="entry name" value="Aerobactin_biosyn_IucA/IucC_N"/>
</dbReference>
<dbReference type="PANTHER" id="PTHR34384">
    <property type="entry name" value="L-2,3-DIAMINOPROPANOATE--CITRATE LIGASE"/>
    <property type="match status" value="1"/>
</dbReference>
<evidence type="ECO:0000313" key="5">
    <source>
        <dbReference type="EMBL" id="KFN10769.1"/>
    </source>
</evidence>
<protein>
    <submittedName>
        <fullName evidence="5">Ferric iron reductase FhuF-like transporter family protein</fullName>
    </submittedName>
</protein>
<evidence type="ECO:0000259" key="3">
    <source>
        <dbReference type="Pfam" id="PF04183"/>
    </source>
</evidence>
<keyword evidence="6" id="KW-1185">Reference proteome</keyword>
<evidence type="ECO:0000256" key="1">
    <source>
        <dbReference type="ARBA" id="ARBA00004924"/>
    </source>
</evidence>
<dbReference type="AlphaFoldDB" id="A0A090ZHF6"/>
<comment type="similarity">
    <text evidence="2">Belongs to the IucA/IucC family.</text>
</comment>
<dbReference type="Gene3D" id="3.30.310.280">
    <property type="match status" value="1"/>
</dbReference>